<keyword evidence="6" id="KW-1185">Reference proteome</keyword>
<dbReference type="PIRSF" id="PIRSF002070">
    <property type="entry name" value="SSB"/>
    <property type="match status" value="1"/>
</dbReference>
<name>A0ABY4VQI9_9BURK</name>
<keyword evidence="1 2" id="KW-0238">DNA-binding</keyword>
<feature type="region of interest" description="Disordered" evidence="4">
    <location>
        <begin position="102"/>
        <end position="142"/>
    </location>
</feature>
<evidence type="ECO:0000313" key="6">
    <source>
        <dbReference type="Proteomes" id="UP001056648"/>
    </source>
</evidence>
<dbReference type="InterPro" id="IPR000424">
    <property type="entry name" value="Primosome_PriB/ssb"/>
</dbReference>
<evidence type="ECO:0000256" key="1">
    <source>
        <dbReference type="ARBA" id="ARBA00023125"/>
    </source>
</evidence>
<dbReference type="Proteomes" id="UP001056648">
    <property type="component" value="Chromosome 2"/>
</dbReference>
<proteinExistence type="inferred from homology"/>
<dbReference type="InterPro" id="IPR012340">
    <property type="entry name" value="NA-bd_OB-fold"/>
</dbReference>
<dbReference type="InterPro" id="IPR011344">
    <property type="entry name" value="ssDNA-bd"/>
</dbReference>
<dbReference type="HAMAP" id="MF_00984">
    <property type="entry name" value="SSB"/>
    <property type="match status" value="1"/>
</dbReference>
<evidence type="ECO:0000256" key="4">
    <source>
        <dbReference type="SAM" id="MobiDB-lite"/>
    </source>
</evidence>
<accession>A0ABY4VQI9</accession>
<comment type="caution">
    <text evidence="2">Lacks conserved residue(s) required for the propagation of feature annotation.</text>
</comment>
<dbReference type="CDD" id="cd04496">
    <property type="entry name" value="SSB_OBF"/>
    <property type="match status" value="1"/>
</dbReference>
<dbReference type="NCBIfam" id="TIGR00621">
    <property type="entry name" value="ssb"/>
    <property type="match status" value="1"/>
</dbReference>
<organism evidence="5 6">
    <name type="scientific">Cupriavidus gilardii</name>
    <dbReference type="NCBI Taxonomy" id="82541"/>
    <lineage>
        <taxon>Bacteria</taxon>
        <taxon>Pseudomonadati</taxon>
        <taxon>Pseudomonadota</taxon>
        <taxon>Betaproteobacteria</taxon>
        <taxon>Burkholderiales</taxon>
        <taxon>Burkholderiaceae</taxon>
        <taxon>Cupriavidus</taxon>
    </lineage>
</organism>
<evidence type="ECO:0000256" key="3">
    <source>
        <dbReference type="PIRNR" id="PIRNR002070"/>
    </source>
</evidence>
<reference evidence="5" key="1">
    <citation type="submission" date="2022-06" db="EMBL/GenBank/DDBJ databases">
        <title>Complete genome sequence and characterization of Cupriavidus gilardii QJ1 isolated from contaminating cells.</title>
        <authorList>
            <person name="Qi J."/>
        </authorList>
    </citation>
    <scope>NUCLEOTIDE SEQUENCE</scope>
    <source>
        <strain evidence="5">QJ1</strain>
    </source>
</reference>
<dbReference type="PANTHER" id="PTHR10302">
    <property type="entry name" value="SINGLE-STRANDED DNA-BINDING PROTEIN"/>
    <property type="match status" value="1"/>
</dbReference>
<protein>
    <recommendedName>
        <fullName evidence="2 3">Single-stranded DNA-binding protein</fullName>
        <shortName evidence="2">SSB</shortName>
    </recommendedName>
</protein>
<dbReference type="PANTHER" id="PTHR10302:SF27">
    <property type="entry name" value="SINGLE-STRANDED DNA-BINDING PROTEIN"/>
    <property type="match status" value="1"/>
</dbReference>
<evidence type="ECO:0000313" key="5">
    <source>
        <dbReference type="EMBL" id="USE79525.1"/>
    </source>
</evidence>
<sequence length="142" mass="15753">MANDLNQCNFIGRLGADPESRAMPSGESVSNFRIAVGWKSKDKEGTEWVPVVAFGKLAEICNQYLAKGSQVFISGRFRTRKWQDKDGQDRYSTEIVAETMQMLGSRGDSEGKQQASGQQYKRARDGGAPSRGFEDMDSDTPF</sequence>
<dbReference type="RefSeq" id="WP_252252981.1">
    <property type="nucleotide sequence ID" value="NZ_CP098736.1"/>
</dbReference>
<dbReference type="Pfam" id="PF00436">
    <property type="entry name" value="SSB"/>
    <property type="match status" value="1"/>
</dbReference>
<dbReference type="GO" id="GO:0003677">
    <property type="term" value="F:DNA binding"/>
    <property type="evidence" value="ECO:0007669"/>
    <property type="project" value="UniProtKB-KW"/>
</dbReference>
<evidence type="ECO:0000256" key="2">
    <source>
        <dbReference type="HAMAP-Rule" id="MF_00984"/>
    </source>
</evidence>
<comment type="subunit">
    <text evidence="2">Homotetramer.</text>
</comment>
<dbReference type="Gene3D" id="2.40.50.140">
    <property type="entry name" value="Nucleic acid-binding proteins"/>
    <property type="match status" value="1"/>
</dbReference>
<dbReference type="EMBL" id="CP098736">
    <property type="protein sequence ID" value="USE79525.1"/>
    <property type="molecule type" value="Genomic_DNA"/>
</dbReference>
<dbReference type="SUPFAM" id="SSF50249">
    <property type="entry name" value="Nucleic acid-binding proteins"/>
    <property type="match status" value="1"/>
</dbReference>
<gene>
    <name evidence="5" type="primary">ssb</name>
    <name evidence="5" type="ORF">NDR89_23320</name>
</gene>
<dbReference type="PROSITE" id="PS50935">
    <property type="entry name" value="SSB"/>
    <property type="match status" value="1"/>
</dbReference>